<accession>A0P5R5</accession>
<evidence type="ECO:0008006" key="3">
    <source>
        <dbReference type="Google" id="ProtNLM"/>
    </source>
</evidence>
<dbReference type="Pfam" id="PF09351">
    <property type="entry name" value="DUF1993"/>
    <property type="match status" value="1"/>
</dbReference>
<sequence length="168" mass="19462">MSISMYEMSVPVFIDHFEMWSGILLKGETFAEIRKIDQEILVKGRLAPDMYPLDRQIQIGTDMVRKGIARLAGVDAPSYEDSEITFSDLQERIKNTVHFLHSITPEQMIGSEDKAIAFSIRENEFTFEKGSDYLTQWIIPHFFFHMTTSYNILRSNGVKLGKRNFVKM</sequence>
<dbReference type="Proteomes" id="UP000054262">
    <property type="component" value="Unassembled WGS sequence"/>
</dbReference>
<dbReference type="InterPro" id="IPR018531">
    <property type="entry name" value="DUF1993"/>
</dbReference>
<dbReference type="PANTHER" id="PTHR36922:SF1">
    <property type="entry name" value="DUF1993 DOMAIN-CONTAINING PROTEIN"/>
    <property type="match status" value="1"/>
</dbReference>
<proteinExistence type="predicted"/>
<evidence type="ECO:0000313" key="1">
    <source>
        <dbReference type="EMBL" id="EAV46875.1"/>
    </source>
</evidence>
<evidence type="ECO:0000313" key="2">
    <source>
        <dbReference type="Proteomes" id="UP000054262"/>
    </source>
</evidence>
<dbReference type="InterPro" id="IPR034660">
    <property type="entry name" value="DinB/YfiT-like"/>
</dbReference>
<gene>
    <name evidence="1" type="ORF">MB2181_02340</name>
</gene>
<comment type="caution">
    <text evidence="1">The sequence shown here is derived from an EMBL/GenBank/DDBJ whole genome shotgun (WGS) entry which is preliminary data.</text>
</comment>
<dbReference type="EMBL" id="AAUX01000001">
    <property type="protein sequence ID" value="EAV46875.1"/>
    <property type="molecule type" value="Genomic_DNA"/>
</dbReference>
<dbReference type="AlphaFoldDB" id="A0P5R5"/>
<dbReference type="Gene3D" id="1.20.120.450">
    <property type="entry name" value="dinb family like domain"/>
    <property type="match status" value="1"/>
</dbReference>
<dbReference type="PANTHER" id="PTHR36922">
    <property type="entry name" value="BLL2446 PROTEIN"/>
    <property type="match status" value="1"/>
</dbReference>
<keyword evidence="2" id="KW-1185">Reference proteome</keyword>
<dbReference type="OrthoDB" id="338237at2"/>
<protein>
    <recommendedName>
        <fullName evidence="3">DUF1993 domain-containing protein</fullName>
    </recommendedName>
</protein>
<reference evidence="1 2" key="1">
    <citation type="submission" date="2006-11" db="EMBL/GenBank/DDBJ databases">
        <authorList>
            <person name="Giovannoni S."/>
            <person name="Vergin K."/>
            <person name="Ferriera S."/>
            <person name="Johnson J."/>
            <person name="Kravitz S."/>
            <person name="Beeson K."/>
            <person name="Sutton G."/>
            <person name="Rogers Y.-H."/>
            <person name="Friedman R."/>
            <person name="Frazier M."/>
            <person name="Venter J.C."/>
        </authorList>
    </citation>
    <scope>NUCLEOTIDE SEQUENCE [LARGE SCALE GENOMIC DNA]</scope>
    <source>
        <strain evidence="1 2">HTCC2181</strain>
    </source>
</reference>
<name>A0P5R5_9PROT</name>
<dbReference type="SUPFAM" id="SSF109854">
    <property type="entry name" value="DinB/YfiT-like putative metalloenzymes"/>
    <property type="match status" value="1"/>
</dbReference>
<organism evidence="1 2">
    <name type="scientific">Methylophilales bacterium HTCC2181</name>
    <dbReference type="NCBI Taxonomy" id="383631"/>
    <lineage>
        <taxon>Bacteria</taxon>
        <taxon>Pseudomonadati</taxon>
        <taxon>Pseudomonadota</taxon>
        <taxon>Betaproteobacteria</taxon>
        <taxon>Nitrosomonadales</taxon>
        <taxon>OM43 clade</taxon>
    </lineage>
</organism>